<protein>
    <submittedName>
        <fullName evidence="1">Uncharacterized protein</fullName>
    </submittedName>
</protein>
<keyword evidence="2" id="KW-1185">Reference proteome</keyword>
<evidence type="ECO:0000313" key="1">
    <source>
        <dbReference type="EMBL" id="CAE21738.1"/>
    </source>
</evidence>
<dbReference type="KEGG" id="pmt:PMT_1563"/>
<organism evidence="1 2">
    <name type="scientific">Prochlorococcus marinus (strain MIT 9313)</name>
    <dbReference type="NCBI Taxonomy" id="74547"/>
    <lineage>
        <taxon>Bacteria</taxon>
        <taxon>Bacillati</taxon>
        <taxon>Cyanobacteriota</taxon>
        <taxon>Cyanophyceae</taxon>
        <taxon>Synechococcales</taxon>
        <taxon>Prochlorococcaceae</taxon>
        <taxon>Prochlorococcus</taxon>
    </lineage>
</organism>
<dbReference type="AlphaFoldDB" id="Q7V5J4"/>
<dbReference type="RefSeq" id="WP_011130930.1">
    <property type="nucleotide sequence ID" value="NC_005071.1"/>
</dbReference>
<sequence>MLSPEKLISLKTHISMVLWLDVRLDSTQEARSNRPSLKDISKGLECGYRASSKTSATLIVFRDLYVFAEKILALDILMENWGDGSIARGVTRRSRNNYGLNDQCLDFHIANANRSQ</sequence>
<accession>Q7V5J4</accession>
<dbReference type="HOGENOM" id="CLU_2094674_0_0_3"/>
<gene>
    <name evidence="1" type="ordered locus">PMT_1563</name>
</gene>
<evidence type="ECO:0000313" key="2">
    <source>
        <dbReference type="Proteomes" id="UP000001423"/>
    </source>
</evidence>
<dbReference type="EMBL" id="BX548175">
    <property type="protein sequence ID" value="CAE21738.1"/>
    <property type="molecule type" value="Genomic_DNA"/>
</dbReference>
<reference evidence="1 2" key="1">
    <citation type="journal article" date="2003" name="Nature">
        <title>Genome divergence in two Prochlorococcus ecotypes reflects oceanic niche differentiation.</title>
        <authorList>
            <person name="Rocap G."/>
            <person name="Larimer F.W."/>
            <person name="Lamerdin J.E."/>
            <person name="Malfatti S."/>
            <person name="Chain P."/>
            <person name="Ahlgren N.A."/>
            <person name="Arellano A."/>
            <person name="Coleman M."/>
            <person name="Hauser L."/>
            <person name="Hess W.R."/>
            <person name="Johnson Z.I."/>
            <person name="Land M.L."/>
            <person name="Lindell D."/>
            <person name="Post A.F."/>
            <person name="Regala W."/>
            <person name="Shah M."/>
            <person name="Shaw S.L."/>
            <person name="Steglich C."/>
            <person name="Sullivan M.B."/>
            <person name="Ting C.S."/>
            <person name="Tolonen A."/>
            <person name="Webb E.A."/>
            <person name="Zinser E.R."/>
            <person name="Chisholm S.W."/>
        </authorList>
    </citation>
    <scope>NUCLEOTIDE SEQUENCE [LARGE SCALE GENOMIC DNA]</scope>
    <source>
        <strain evidence="2">MIT 9313</strain>
    </source>
</reference>
<proteinExistence type="predicted"/>
<dbReference type="Proteomes" id="UP000001423">
    <property type="component" value="Chromosome"/>
</dbReference>
<name>Q7V5J4_PROMM</name>